<dbReference type="InterPro" id="IPR013786">
    <property type="entry name" value="AcylCoA_DH/ox_N"/>
</dbReference>
<dbReference type="SUPFAM" id="SSF47203">
    <property type="entry name" value="Acyl-CoA dehydrogenase C-terminal domain-like"/>
    <property type="match status" value="1"/>
</dbReference>
<dbReference type="GO" id="GO:0003995">
    <property type="term" value="F:acyl-CoA dehydrogenase activity"/>
    <property type="evidence" value="ECO:0007669"/>
    <property type="project" value="TreeGrafter"/>
</dbReference>
<keyword evidence="11" id="KW-1185">Reference proteome</keyword>
<keyword evidence="5" id="KW-0560">Oxidoreductase</keyword>
<evidence type="ECO:0000256" key="5">
    <source>
        <dbReference type="RuleBase" id="RU362125"/>
    </source>
</evidence>
<feature type="region of interest" description="Disordered" evidence="6">
    <location>
        <begin position="410"/>
        <end position="430"/>
    </location>
</feature>
<comment type="caution">
    <text evidence="10">The sequence shown here is derived from an EMBL/GenBank/DDBJ whole genome shotgun (WGS) entry which is preliminary data.</text>
</comment>
<reference evidence="10 11" key="1">
    <citation type="submission" date="2019-12" db="EMBL/GenBank/DDBJ databases">
        <title>Nesterenkonia muleiensis sp. nov., a novel actinobacterium isolated from sap of Populus euphratica.</title>
        <authorList>
            <person name="Wang R."/>
        </authorList>
    </citation>
    <scope>NUCLEOTIDE SEQUENCE [LARGE SCALE GENOMIC DNA]</scope>
    <source>
        <strain evidence="10 11">F10</strain>
    </source>
</reference>
<gene>
    <name evidence="10" type="ORF">GNZ21_12610</name>
</gene>
<dbReference type="InterPro" id="IPR009100">
    <property type="entry name" value="AcylCoA_DH/oxidase_NM_dom_sf"/>
</dbReference>
<accession>A0A7K1UMA8</accession>
<feature type="domain" description="Acyl-CoA dehydrogenase/oxidase C-terminal" evidence="7">
    <location>
        <begin position="258"/>
        <end position="410"/>
    </location>
</feature>
<dbReference type="Pfam" id="PF02771">
    <property type="entry name" value="Acyl-CoA_dh_N"/>
    <property type="match status" value="1"/>
</dbReference>
<name>A0A7K1UMA8_9MICC</name>
<dbReference type="PANTHER" id="PTHR43884:SF12">
    <property type="entry name" value="ISOVALERYL-COA DEHYDROGENASE, MITOCHONDRIAL-RELATED"/>
    <property type="match status" value="1"/>
</dbReference>
<dbReference type="InterPro" id="IPR006091">
    <property type="entry name" value="Acyl-CoA_Oxase/DH_mid-dom"/>
</dbReference>
<dbReference type="Pfam" id="PF00441">
    <property type="entry name" value="Acyl-CoA_dh_1"/>
    <property type="match status" value="1"/>
</dbReference>
<organism evidence="10 11">
    <name type="scientific">Nesterenkonia alkaliphila</name>
    <dbReference type="NCBI Taxonomy" id="1463631"/>
    <lineage>
        <taxon>Bacteria</taxon>
        <taxon>Bacillati</taxon>
        <taxon>Actinomycetota</taxon>
        <taxon>Actinomycetes</taxon>
        <taxon>Micrococcales</taxon>
        <taxon>Micrococcaceae</taxon>
        <taxon>Nesterenkonia</taxon>
    </lineage>
</organism>
<dbReference type="Pfam" id="PF02770">
    <property type="entry name" value="Acyl-CoA_dh_M"/>
    <property type="match status" value="1"/>
</dbReference>
<keyword evidence="3 5" id="KW-0285">Flavoprotein</keyword>
<evidence type="ECO:0000256" key="3">
    <source>
        <dbReference type="ARBA" id="ARBA00022630"/>
    </source>
</evidence>
<evidence type="ECO:0000256" key="2">
    <source>
        <dbReference type="ARBA" id="ARBA00009347"/>
    </source>
</evidence>
<dbReference type="InterPro" id="IPR009075">
    <property type="entry name" value="AcylCo_DH/oxidase_C"/>
</dbReference>
<comment type="cofactor">
    <cofactor evidence="1 5">
        <name>FAD</name>
        <dbReference type="ChEBI" id="CHEBI:57692"/>
    </cofactor>
</comment>
<evidence type="ECO:0000259" key="8">
    <source>
        <dbReference type="Pfam" id="PF02770"/>
    </source>
</evidence>
<dbReference type="Gene3D" id="1.10.540.10">
    <property type="entry name" value="Acyl-CoA dehydrogenase/oxidase, N-terminal domain"/>
    <property type="match status" value="1"/>
</dbReference>
<evidence type="ECO:0000313" key="10">
    <source>
        <dbReference type="EMBL" id="MVT27181.1"/>
    </source>
</evidence>
<dbReference type="OrthoDB" id="8876745at2"/>
<dbReference type="GO" id="GO:0050660">
    <property type="term" value="F:flavin adenine dinucleotide binding"/>
    <property type="evidence" value="ECO:0007669"/>
    <property type="project" value="InterPro"/>
</dbReference>
<dbReference type="SUPFAM" id="SSF56645">
    <property type="entry name" value="Acyl-CoA dehydrogenase NM domain-like"/>
    <property type="match status" value="1"/>
</dbReference>
<dbReference type="Gene3D" id="1.20.140.10">
    <property type="entry name" value="Butyryl-CoA Dehydrogenase, subunit A, domain 3"/>
    <property type="match status" value="1"/>
</dbReference>
<dbReference type="InterPro" id="IPR046373">
    <property type="entry name" value="Acyl-CoA_Oxase/DH_mid-dom_sf"/>
</dbReference>
<feature type="domain" description="Acyl-CoA dehydrogenase/oxidase N-terminal" evidence="9">
    <location>
        <begin position="41"/>
        <end position="144"/>
    </location>
</feature>
<dbReference type="InterPro" id="IPR037069">
    <property type="entry name" value="AcylCoA_DH/ox_N_sf"/>
</dbReference>
<evidence type="ECO:0000256" key="4">
    <source>
        <dbReference type="ARBA" id="ARBA00022827"/>
    </source>
</evidence>
<sequence>MTTPTRDFDPTSVIDQILTGHLPDPGQLPQRDELSAAEVDFVEAIATWCTEQDLAVVVEAHDQVRDSILEDLARLGAFRITIPERYGGLGFSDTCLLAVLSVLTAEHATLCEIVAAHQVIGAVRPLLAFGTETQRERYLPELIEHPSAFALNEPDLGYGSGPLQTTARLDPAHDGYRVTGTKTWITNATIATHTIVLADLEATKQTPGGITAVLIKADDPGVTRGPQSTFAGMHGLPNGRLQFENTWVPADRIIGGEGNGVDVALTCLSQCRAALPVACLTTTTACLRQAAAWAREDRQARRGLHTHPQTQVQLAALMVEALIANAVTWCALAPGCAPTDMEAAKLIVSESANRATDTTLQLVGGRGYETAASARRRQATPWSIEQLWRDTRVTRIFDSSTESLKDFLAQPLTDTPAPPTSAAGTDYAPTHTSAAQTARLYEALSCNPEDPVLRGVAVDCALDLFTLHCLERYRLHLGEDDEPSTTAWQVTALDLHRRIDDQLRNLSDPTLRSQRGALAAELVGAPETPAGPFTHVLTALGAPR</sequence>
<dbReference type="InterPro" id="IPR036250">
    <property type="entry name" value="AcylCo_DH-like_C"/>
</dbReference>
<dbReference type="PANTHER" id="PTHR43884">
    <property type="entry name" value="ACYL-COA DEHYDROGENASE"/>
    <property type="match status" value="1"/>
</dbReference>
<dbReference type="Gene3D" id="2.40.110.10">
    <property type="entry name" value="Butyryl-CoA Dehydrogenase, subunit A, domain 2"/>
    <property type="match status" value="1"/>
</dbReference>
<evidence type="ECO:0000256" key="6">
    <source>
        <dbReference type="SAM" id="MobiDB-lite"/>
    </source>
</evidence>
<evidence type="ECO:0000256" key="1">
    <source>
        <dbReference type="ARBA" id="ARBA00001974"/>
    </source>
</evidence>
<evidence type="ECO:0000259" key="9">
    <source>
        <dbReference type="Pfam" id="PF02771"/>
    </source>
</evidence>
<comment type="similarity">
    <text evidence="2 5">Belongs to the acyl-CoA dehydrogenase family.</text>
</comment>
<protein>
    <recommendedName>
        <fullName evidence="12">Acyl-CoA dehydrogenase</fullName>
    </recommendedName>
</protein>
<feature type="domain" description="Acyl-CoA oxidase/dehydrogenase middle" evidence="8">
    <location>
        <begin position="148"/>
        <end position="245"/>
    </location>
</feature>
<proteinExistence type="inferred from homology"/>
<evidence type="ECO:0000259" key="7">
    <source>
        <dbReference type="Pfam" id="PF00441"/>
    </source>
</evidence>
<evidence type="ECO:0000313" key="11">
    <source>
        <dbReference type="Proteomes" id="UP000460157"/>
    </source>
</evidence>
<dbReference type="RefSeq" id="WP_157324898.1">
    <property type="nucleotide sequence ID" value="NZ_BMFX01000032.1"/>
</dbReference>
<keyword evidence="4 5" id="KW-0274">FAD</keyword>
<dbReference type="Proteomes" id="UP000460157">
    <property type="component" value="Unassembled WGS sequence"/>
</dbReference>
<dbReference type="EMBL" id="WRPM01000093">
    <property type="protein sequence ID" value="MVT27181.1"/>
    <property type="molecule type" value="Genomic_DNA"/>
</dbReference>
<dbReference type="AlphaFoldDB" id="A0A7K1UMA8"/>
<evidence type="ECO:0008006" key="12">
    <source>
        <dbReference type="Google" id="ProtNLM"/>
    </source>
</evidence>
<dbReference type="CDD" id="cd00567">
    <property type="entry name" value="ACAD"/>
    <property type="match status" value="1"/>
</dbReference>